<protein>
    <submittedName>
        <fullName evidence="1">Uncharacterized protein</fullName>
    </submittedName>
</protein>
<proteinExistence type="predicted"/>
<organism evidence="1">
    <name type="scientific">Siphoviridae sp. ct13O11</name>
    <dbReference type="NCBI Taxonomy" id="2825303"/>
    <lineage>
        <taxon>Viruses</taxon>
        <taxon>Duplodnaviria</taxon>
        <taxon>Heunggongvirae</taxon>
        <taxon>Uroviricota</taxon>
        <taxon>Caudoviricetes</taxon>
    </lineage>
</organism>
<evidence type="ECO:0000313" key="1">
    <source>
        <dbReference type="EMBL" id="DAF92397.1"/>
    </source>
</evidence>
<sequence length="58" mass="6515">MAQASNATTNGTNFLKSIVRNACLWTLRIGSQCYFVFYRAAMAARIQRIKPLIISECT</sequence>
<name>A0A8S5UD38_9CAUD</name>
<accession>A0A8S5UD38</accession>
<dbReference type="EMBL" id="BK016066">
    <property type="protein sequence ID" value="DAF92397.1"/>
    <property type="molecule type" value="Genomic_DNA"/>
</dbReference>
<reference evidence="1" key="1">
    <citation type="journal article" date="2021" name="Proc. Natl. Acad. Sci. U.S.A.">
        <title>A Catalog of Tens of Thousands of Viruses from Human Metagenomes Reveals Hidden Associations with Chronic Diseases.</title>
        <authorList>
            <person name="Tisza M.J."/>
            <person name="Buck C.B."/>
        </authorList>
    </citation>
    <scope>NUCLEOTIDE SEQUENCE</scope>
    <source>
        <strain evidence="1">Ct13O11</strain>
    </source>
</reference>